<evidence type="ECO:0000256" key="1">
    <source>
        <dbReference type="SAM" id="Phobius"/>
    </source>
</evidence>
<proteinExistence type="predicted"/>
<keyword evidence="4" id="KW-1185">Reference proteome</keyword>
<dbReference type="RefSeq" id="WP_269883372.1">
    <property type="nucleotide sequence ID" value="NZ_JAQAGZ010000014.1"/>
</dbReference>
<dbReference type="PANTHER" id="PTHR30032">
    <property type="entry name" value="N-ACETYLMURAMOYL-L-ALANINE AMIDASE-RELATED"/>
    <property type="match status" value="1"/>
</dbReference>
<feature type="transmembrane region" description="Helical" evidence="1">
    <location>
        <begin position="12"/>
        <end position="34"/>
    </location>
</feature>
<name>A0ABT4QDE1_9BACL</name>
<dbReference type="InterPro" id="IPR051922">
    <property type="entry name" value="Bact_Sporulation_Assoc"/>
</dbReference>
<protein>
    <submittedName>
        <fullName evidence="3">Stage II sporulation protein D</fullName>
    </submittedName>
</protein>
<dbReference type="NCBIfam" id="TIGR02870">
    <property type="entry name" value="spore_II_D"/>
    <property type="match status" value="1"/>
</dbReference>
<dbReference type="InterPro" id="IPR013693">
    <property type="entry name" value="SpoIID/LytB_N"/>
</dbReference>
<keyword evidence="1" id="KW-0472">Membrane</keyword>
<organism evidence="3 4">
    <name type="scientific">Paenibacillus gyeongsangnamensis</name>
    <dbReference type="NCBI Taxonomy" id="3388067"/>
    <lineage>
        <taxon>Bacteria</taxon>
        <taxon>Bacillati</taxon>
        <taxon>Bacillota</taxon>
        <taxon>Bacilli</taxon>
        <taxon>Bacillales</taxon>
        <taxon>Paenibacillaceae</taxon>
        <taxon>Paenibacillus</taxon>
    </lineage>
</organism>
<feature type="domain" description="Sporulation stage II protein D amidase enhancer LytB N-terminal" evidence="2">
    <location>
        <begin position="68"/>
        <end position="173"/>
    </location>
</feature>
<accession>A0ABT4QDE1</accession>
<gene>
    <name evidence="3" type="primary">spoIID</name>
    <name evidence="3" type="ORF">O9H85_20960</name>
</gene>
<keyword evidence="1" id="KW-0812">Transmembrane</keyword>
<evidence type="ECO:0000259" key="2">
    <source>
        <dbReference type="Pfam" id="PF08486"/>
    </source>
</evidence>
<evidence type="ECO:0000313" key="3">
    <source>
        <dbReference type="EMBL" id="MCZ8514843.1"/>
    </source>
</evidence>
<dbReference type="NCBIfam" id="TIGR02669">
    <property type="entry name" value="SpoIID_LytB"/>
    <property type="match status" value="1"/>
</dbReference>
<keyword evidence="1" id="KW-1133">Transmembrane helix</keyword>
<reference evidence="3 4" key="1">
    <citation type="submission" date="2022-12" db="EMBL/GenBank/DDBJ databases">
        <title>Draft genome sequence of Paenibacillus sp. dW9.</title>
        <authorList>
            <person name="Choi E.-W."/>
            <person name="Kim D.-U."/>
        </authorList>
    </citation>
    <scope>NUCLEOTIDE SEQUENCE [LARGE SCALE GENOMIC DNA]</scope>
    <source>
        <strain evidence="4">dW9</strain>
    </source>
</reference>
<dbReference type="PANTHER" id="PTHR30032:SF4">
    <property type="entry name" value="AMIDASE ENHANCER"/>
    <property type="match status" value="1"/>
</dbReference>
<dbReference type="Pfam" id="PF08486">
    <property type="entry name" value="SpoIID"/>
    <property type="match status" value="1"/>
</dbReference>
<dbReference type="InterPro" id="IPR014225">
    <property type="entry name" value="Spore_II_D_firmicutes"/>
</dbReference>
<dbReference type="InterPro" id="IPR013486">
    <property type="entry name" value="SpoIID/LytB"/>
</dbReference>
<dbReference type="EMBL" id="JAQAGZ010000014">
    <property type="protein sequence ID" value="MCZ8514843.1"/>
    <property type="molecule type" value="Genomic_DNA"/>
</dbReference>
<dbReference type="Proteomes" id="UP001527882">
    <property type="component" value="Unassembled WGS sequence"/>
</dbReference>
<evidence type="ECO:0000313" key="4">
    <source>
        <dbReference type="Proteomes" id="UP001527882"/>
    </source>
</evidence>
<comment type="caution">
    <text evidence="3">The sequence shown here is derived from an EMBL/GenBank/DDBJ whole genome shotgun (WGS) entry which is preliminary data.</text>
</comment>
<sequence>MRYKLTRKPMNWTRLMIAGLIGFTAVVVFVPLLFGKSGSTPRREPLPVPAQAGAAAGDNLMVPVFLSKENKTQRVNLEDYVRGVVAAEMPIEFEPEALKAQALAARTYVVRRLADGDQQNVPVTDAVVTDTISHQAYVTNEELKARWGPEVYAVNRAKLDRAVEATKDQILTYQGKAIEAFFFSTSNGYTENSEDYWGNRIPYLRSVASPWDAKLSPRYKETVTITGKELQRKLGLSASVPVNTGAGNGMKVIERSQGQRIKKLSVGGRIFSGREVREKLGLNSSQFEWSWKNGAWQFTTFGYGHGVGMSQWGADGMALEGHTAEEIVKYYYTGIEIGSAATLLKSKSF</sequence>